<proteinExistence type="predicted"/>
<dbReference type="RefSeq" id="WP_304515272.1">
    <property type="nucleotide sequence ID" value="NZ_JAOSID010000003.1"/>
</dbReference>
<dbReference type="EMBL" id="JAOSID010000003">
    <property type="protein sequence ID" value="MDO8168069.1"/>
    <property type="molecule type" value="Genomic_DNA"/>
</dbReference>
<accession>A0ABT9DFB8</accession>
<evidence type="ECO:0000256" key="1">
    <source>
        <dbReference type="SAM" id="MobiDB-lite"/>
    </source>
</evidence>
<gene>
    <name evidence="2" type="ORF">OC680_01040</name>
</gene>
<evidence type="ECO:0000313" key="2">
    <source>
        <dbReference type="EMBL" id="MDO8168069.1"/>
    </source>
</evidence>
<feature type="region of interest" description="Disordered" evidence="1">
    <location>
        <begin position="31"/>
        <end position="75"/>
    </location>
</feature>
<reference evidence="2 3" key="1">
    <citation type="journal article" date="2023" name="Int. J. Syst. Evol. Microbiol.">
        <title>The observation of taxonomic boundaries for the 16SrII and 16SrXXV phytoplasmas using genome-based delimitation.</title>
        <authorList>
            <person name="Rodrigues Jardim B."/>
            <person name="Tran-Nguyen L.T.T."/>
            <person name="Gambley C."/>
            <person name="Al-Sadi A.M."/>
            <person name="Al-Subhi A.M."/>
            <person name="Foissac X."/>
            <person name="Salar P."/>
            <person name="Cai H."/>
            <person name="Yang J.Y."/>
            <person name="Davis R."/>
            <person name="Jones L."/>
            <person name="Rodoni B."/>
            <person name="Constable F.E."/>
        </authorList>
    </citation>
    <scope>NUCLEOTIDE SEQUENCE [LARGE SCALE GENOMIC DNA]</scope>
    <source>
        <strain evidence="2">BAWM-155c</strain>
    </source>
</reference>
<evidence type="ECO:0000313" key="3">
    <source>
        <dbReference type="Proteomes" id="UP001172036"/>
    </source>
</evidence>
<comment type="caution">
    <text evidence="2">The sequence shown here is derived from an EMBL/GenBank/DDBJ whole genome shotgun (WGS) entry which is preliminary data.</text>
</comment>
<sequence>MYSSELFQKAKDKISHIGENLLDKVLDPKMISRTKTSNTPNLNKEQQYSSSTPRTVTNPNSRITTSPNQKKQFRN</sequence>
<dbReference type="Proteomes" id="UP001172036">
    <property type="component" value="Unassembled WGS sequence"/>
</dbReference>
<keyword evidence="3" id="KW-1185">Reference proteome</keyword>
<organism evidence="2 3">
    <name type="scientific">Candidatus Phytoplasma melaleucae</name>
    <dbReference type="NCBI Taxonomy" id="2982630"/>
    <lineage>
        <taxon>Bacteria</taxon>
        <taxon>Bacillati</taxon>
        <taxon>Mycoplasmatota</taxon>
        <taxon>Mollicutes</taxon>
        <taxon>Acholeplasmatales</taxon>
        <taxon>Acholeplasmataceae</taxon>
        <taxon>Candidatus Phytoplasma</taxon>
    </lineage>
</organism>
<protein>
    <submittedName>
        <fullName evidence="2">Uncharacterized protein</fullName>
    </submittedName>
</protein>
<name>A0ABT9DFB8_9MOLU</name>
<feature type="compositionally biased region" description="Polar residues" evidence="1">
    <location>
        <begin position="33"/>
        <end position="75"/>
    </location>
</feature>